<dbReference type="GO" id="GO:0047372">
    <property type="term" value="F:monoacylglycerol lipase activity"/>
    <property type="evidence" value="ECO:0007669"/>
    <property type="project" value="TreeGrafter"/>
</dbReference>
<dbReference type="GO" id="GO:0006660">
    <property type="term" value="P:phosphatidylserine catabolic process"/>
    <property type="evidence" value="ECO:0007669"/>
    <property type="project" value="TreeGrafter"/>
</dbReference>
<proteinExistence type="predicted"/>
<dbReference type="PANTHER" id="PTHR12277">
    <property type="entry name" value="ALPHA/BETA HYDROLASE DOMAIN-CONTAINING PROTEIN"/>
    <property type="match status" value="1"/>
</dbReference>
<dbReference type="InterPro" id="IPR029058">
    <property type="entry name" value="AB_hydrolase_fold"/>
</dbReference>
<reference evidence="4 5" key="1">
    <citation type="journal article" date="2018" name="G3 (Bethesda)">
        <title>A High-Quality Reference Genome for the Invasive Mosquitofish Gambusia affinis Using a Chicago Library.</title>
        <authorList>
            <person name="Hoffberg S.L."/>
            <person name="Troendle N.J."/>
            <person name="Glenn T.C."/>
            <person name="Mahmud O."/>
            <person name="Louha S."/>
            <person name="Chalopin D."/>
            <person name="Bennetzen J.L."/>
            <person name="Mauricio R."/>
        </authorList>
    </citation>
    <scope>NUCLEOTIDE SEQUENCE [LARGE SCALE GENOMIC DNA]</scope>
    <source>
        <strain evidence="4">NE01/NJP1002.9</strain>
        <tissue evidence="4">Muscle</tissue>
    </source>
</reference>
<dbReference type="PANTHER" id="PTHR12277:SF61">
    <property type="entry name" value="LYSOPHOSPHATIDYLSERINE LIPASE ABHD12"/>
    <property type="match status" value="1"/>
</dbReference>
<gene>
    <name evidence="4" type="ORF">CCH79_00020598</name>
</gene>
<sequence length="173" mass="19662">MPYFINLKRPLDQGLNHTHNLYLEPEAGLNIGVWYQNHTEPTEPQQNQSPFTNIREEAKSHPFSMVYRFLPGFDWFFLDSITANNIRFANDENVDHISCPVLILHAEDDGVVPFHLGKKLYSLASRSSSLSGHKVQFVAFPAALAFRHKYIYRSPELPNILSDFLGVAHPAAA</sequence>
<dbReference type="GO" id="GO:0052651">
    <property type="term" value="P:monoacylglycerol catabolic process"/>
    <property type="evidence" value="ECO:0007669"/>
    <property type="project" value="TreeGrafter"/>
</dbReference>
<protein>
    <submittedName>
        <fullName evidence="4">Uncharacterized protein</fullName>
    </submittedName>
</protein>
<evidence type="ECO:0000256" key="1">
    <source>
        <dbReference type="ARBA" id="ARBA00022801"/>
    </source>
</evidence>
<keyword evidence="5" id="KW-1185">Reference proteome</keyword>
<evidence type="ECO:0000313" key="5">
    <source>
        <dbReference type="Proteomes" id="UP000250572"/>
    </source>
</evidence>
<keyword evidence="1" id="KW-0378">Hydrolase</keyword>
<dbReference type="AlphaFoldDB" id="A0A315VQL3"/>
<evidence type="ECO:0000256" key="2">
    <source>
        <dbReference type="ARBA" id="ARBA00023098"/>
    </source>
</evidence>
<evidence type="ECO:0000313" key="4">
    <source>
        <dbReference type="EMBL" id="PWA25531.1"/>
    </source>
</evidence>
<dbReference type="Gene3D" id="3.40.50.1820">
    <property type="entry name" value="alpha/beta hydrolase"/>
    <property type="match status" value="1"/>
</dbReference>
<dbReference type="GO" id="GO:0004622">
    <property type="term" value="F:phosphatidylcholine lysophospholipase activity"/>
    <property type="evidence" value="ECO:0007669"/>
    <property type="project" value="TreeGrafter"/>
</dbReference>
<accession>A0A315VQL3</accession>
<dbReference type="SUPFAM" id="SSF53474">
    <property type="entry name" value="alpha/beta-Hydrolases"/>
    <property type="match status" value="1"/>
</dbReference>
<dbReference type="GO" id="GO:0005789">
    <property type="term" value="C:endoplasmic reticulum membrane"/>
    <property type="evidence" value="ECO:0007669"/>
    <property type="project" value="TreeGrafter"/>
</dbReference>
<dbReference type="Proteomes" id="UP000250572">
    <property type="component" value="Unassembled WGS sequence"/>
</dbReference>
<comment type="caution">
    <text evidence="4">The sequence shown here is derived from an EMBL/GenBank/DDBJ whole genome shotgun (WGS) entry which is preliminary data.</text>
</comment>
<keyword evidence="3" id="KW-0325">Glycoprotein</keyword>
<dbReference type="STRING" id="33528.ENSGAFP00000005545"/>
<organism evidence="4 5">
    <name type="scientific">Gambusia affinis</name>
    <name type="common">Western mosquitofish</name>
    <name type="synonym">Heterandria affinis</name>
    <dbReference type="NCBI Taxonomy" id="33528"/>
    <lineage>
        <taxon>Eukaryota</taxon>
        <taxon>Metazoa</taxon>
        <taxon>Chordata</taxon>
        <taxon>Craniata</taxon>
        <taxon>Vertebrata</taxon>
        <taxon>Euteleostomi</taxon>
        <taxon>Actinopterygii</taxon>
        <taxon>Neopterygii</taxon>
        <taxon>Teleostei</taxon>
        <taxon>Neoteleostei</taxon>
        <taxon>Acanthomorphata</taxon>
        <taxon>Ovalentaria</taxon>
        <taxon>Atherinomorphae</taxon>
        <taxon>Cyprinodontiformes</taxon>
        <taxon>Poeciliidae</taxon>
        <taxon>Poeciliinae</taxon>
        <taxon>Gambusia</taxon>
    </lineage>
</organism>
<dbReference type="EMBL" id="NHOQ01001259">
    <property type="protein sequence ID" value="PWA25531.1"/>
    <property type="molecule type" value="Genomic_DNA"/>
</dbReference>
<name>A0A315VQL3_GAMAF</name>
<evidence type="ECO:0000256" key="3">
    <source>
        <dbReference type="ARBA" id="ARBA00023180"/>
    </source>
</evidence>
<keyword evidence="2" id="KW-0443">Lipid metabolism</keyword>